<name>A0A087S2R9_9ARCH</name>
<accession>A0A087S2R9</accession>
<comment type="caution">
    <text evidence="1">The sequence shown here is derived from an EMBL/GenBank/DDBJ whole genome shotgun (WGS) entry which is preliminary data.</text>
</comment>
<reference evidence="1 2" key="1">
    <citation type="submission" date="2014-06" db="EMBL/GenBank/DDBJ databases">
        <authorList>
            <person name="Ngugi D.K."/>
            <person name="Blom J."/>
            <person name="Alam I."/>
            <person name="Rashid M."/>
            <person name="Baalawi W."/>
            <person name="Zhang G."/>
            <person name="Hikmawan T."/>
            <person name="Guan Y."/>
            <person name="Antunes A."/>
            <person name="Siam R."/>
            <person name="El-Dorry H."/>
            <person name="Bajic V."/>
            <person name="Stingl U."/>
        </authorList>
    </citation>
    <scope>NUCLEOTIDE SEQUENCE [LARGE SCALE GENOMIC DNA]</scope>
    <source>
        <strain evidence="1">SCGC AAA799-P11</strain>
    </source>
</reference>
<gene>
    <name evidence="1" type="ORF">AAA799P11_00328</name>
</gene>
<evidence type="ECO:0000313" key="2">
    <source>
        <dbReference type="Proteomes" id="UP000029387"/>
    </source>
</evidence>
<dbReference type="InterPro" id="IPR018247">
    <property type="entry name" value="EF_Hand_1_Ca_BS"/>
</dbReference>
<organism evidence="1 2">
    <name type="scientific">Marine Group I thaumarchaeote SCGC AAA799-P11</name>
    <dbReference type="NCBI Taxonomy" id="1502295"/>
    <lineage>
        <taxon>Archaea</taxon>
        <taxon>Nitrososphaerota</taxon>
        <taxon>Marine Group I</taxon>
    </lineage>
</organism>
<evidence type="ECO:0000313" key="1">
    <source>
        <dbReference type="EMBL" id="KFM20023.1"/>
    </source>
</evidence>
<sequence>MTQEIQYYTDSALSDLFREFFTQFKIDNEYKYVKLIDASIIQSKIIEIDYNDFTDEMKNIFENKSEKIIHEIMYRAIIEIFQVRYGSGERINIEHEDILKFKIINSKFNKIFSKPNYFTDEMKKQINTHWEVIKENKNKKKRQLAQEKINEIEKLAGKELTKWIDDKSDEHKLLDLVESRIYKIIISQNNSHEVYTVVKFENHFESILLGSERSIDWLNVLMNTEIKPDRLYSNDFYKIILNTIIAKAKMKSVPKEHVFNRISFKNNEIIYDLANDDFQGILISSKKISKISFDENTPVFTRPKTTIQQDLPIYDNENALDDLVDLLQIKDRQLFKIHLISKFLEHIPIPIMLFDGKAGSFKTTTTASIKRIIDPSGSTKEDNVMSIPNKYDDIIMALYHRYETVLENVTKIDNETSDVFCRAITGSSNIKRELYSNFDEVILTFKRKLTINGVTPNLDNTDLQQRIISYDRNTSKIIGEDEYERIFAEIKPKVLGQIFQTLQKVLCKIDNFSIVPKTRMADFEKWGELISQSLGYEEESFRELYLSKLESSAISSKEAHPIVSIIEAIMADKKDYRDTMGNLYSLIKKIAVEMGIDITSKYIRFPKISGQLGRELTVVEPVLEKLGYSVKQWNNTEYNEFTKNAKLVSISNNFIPMNDYSCTECLWFIHTHKSLNQVQLDHKQHKIEMISNA</sequence>
<dbReference type="Proteomes" id="UP000029387">
    <property type="component" value="Unassembled WGS sequence"/>
</dbReference>
<dbReference type="AlphaFoldDB" id="A0A087S2R9"/>
<keyword evidence="2" id="KW-1185">Reference proteome</keyword>
<dbReference type="PROSITE" id="PS00018">
    <property type="entry name" value="EF_HAND_1"/>
    <property type="match status" value="1"/>
</dbReference>
<protein>
    <submittedName>
        <fullName evidence="1">EF-hand calcium-binding domain protein</fullName>
    </submittedName>
</protein>
<dbReference type="EMBL" id="JOSZ01000003">
    <property type="protein sequence ID" value="KFM20023.1"/>
    <property type="molecule type" value="Genomic_DNA"/>
</dbReference>
<proteinExistence type="predicted"/>